<name>A0ABX3MWG5_9RHOB</name>
<dbReference type="Proteomes" id="UP000190787">
    <property type="component" value="Unassembled WGS sequence"/>
</dbReference>
<keyword evidence="1" id="KW-0812">Transmembrane</keyword>
<keyword evidence="4" id="KW-1185">Reference proteome</keyword>
<evidence type="ECO:0000313" key="3">
    <source>
        <dbReference type="EMBL" id="OOY22489.1"/>
    </source>
</evidence>
<feature type="transmembrane region" description="Helical" evidence="1">
    <location>
        <begin position="360"/>
        <end position="390"/>
    </location>
</feature>
<accession>A0ABX3MWG5</accession>
<evidence type="ECO:0000259" key="2">
    <source>
        <dbReference type="Pfam" id="PF06791"/>
    </source>
</evidence>
<evidence type="ECO:0000256" key="1">
    <source>
        <dbReference type="SAM" id="Phobius"/>
    </source>
</evidence>
<proteinExistence type="predicted"/>
<dbReference type="Pfam" id="PF06791">
    <property type="entry name" value="TMP_2"/>
    <property type="match status" value="1"/>
</dbReference>
<dbReference type="RefSeq" id="WP_158522205.1">
    <property type="nucleotide sequence ID" value="NZ_MPZV01000006.1"/>
</dbReference>
<gene>
    <name evidence="3" type="ORF">BMI91_19600</name>
</gene>
<feature type="transmembrane region" description="Helical" evidence="1">
    <location>
        <begin position="329"/>
        <end position="348"/>
    </location>
</feature>
<protein>
    <recommendedName>
        <fullName evidence="2">Bacteriophage tail tape measure N-terminal domain-containing protein</fullName>
    </recommendedName>
</protein>
<feature type="transmembrane region" description="Helical" evidence="1">
    <location>
        <begin position="396"/>
        <end position="415"/>
    </location>
</feature>
<reference evidence="3 4" key="1">
    <citation type="submission" date="2016-11" db="EMBL/GenBank/DDBJ databases">
        <title>A multilocus sequence analysis scheme for characterization of bacteria in the genus Thioclava.</title>
        <authorList>
            <person name="Liu Y."/>
            <person name="Shao Z."/>
        </authorList>
    </citation>
    <scope>NUCLEOTIDE SEQUENCE [LARGE SCALE GENOMIC DNA]</scope>
    <source>
        <strain evidence="3 4">TAW-CT134</strain>
    </source>
</reference>
<sequence length="584" mass="61653">MSKKPLVVAIKAQVDGAMRSMKKLAGSIDKIAGAAKNADNAVKRSSDETKKAAEAAEKGLKRLGVKSDKTHAKQVASIKENIANLKELKKQGVITGREYSKAFQSANMRIDNLNRSIGTLDHRLKAAGTKMKSIGRNMSIGLTAPIVGFFYKSVEAQKVQEKAVASVEAALTSMGQTAGFTSKQLQDMASSIQDNSLYGDEEILQKVTANLLTFGNVSGDVFVRTQKLAADMSALLGQDLQSSAIMLGKALNDPAKGLTALTRVGVSFSAQQTEQIKAMSKAGRVAEAQGVMLKALEQQYKGQAKAQSELDSGKMQHALMDIGDAMEKVGAVLIPILAKVAKWISWAAKKFQGLSDSTQTWVVVIGAAVAILGPVIIFIGMLVAAIGAIAGALSPVAIGIAALVAVVVGGVALIYKNFDWLWGMLKAGASKFAGYITNAFKAYINAWKTVLSWIWDTLKNIGSAVGNGIATVIKAYVDMWTSAITGAFGFIKKEALAVYDWLKSFLPDWLTGGSVNIPSAQQASAQLKTAAGKSNPAAAGTPINLTVGGETYGMTASQDVADAMAKNQNLKSGLRPTSLPRTFR</sequence>
<keyword evidence="1" id="KW-1133">Transmembrane helix</keyword>
<feature type="domain" description="Bacteriophage tail tape measure N-terminal" evidence="2">
    <location>
        <begin position="118"/>
        <end position="277"/>
    </location>
</feature>
<evidence type="ECO:0000313" key="4">
    <source>
        <dbReference type="Proteomes" id="UP000190787"/>
    </source>
</evidence>
<organism evidence="3 4">
    <name type="scientific">Thioclava sediminum</name>
    <dbReference type="NCBI Taxonomy" id="1915319"/>
    <lineage>
        <taxon>Bacteria</taxon>
        <taxon>Pseudomonadati</taxon>
        <taxon>Pseudomonadota</taxon>
        <taxon>Alphaproteobacteria</taxon>
        <taxon>Rhodobacterales</taxon>
        <taxon>Paracoccaceae</taxon>
        <taxon>Thioclava</taxon>
    </lineage>
</organism>
<keyword evidence="1" id="KW-0472">Membrane</keyword>
<comment type="caution">
    <text evidence="3">The sequence shown here is derived from an EMBL/GenBank/DDBJ whole genome shotgun (WGS) entry which is preliminary data.</text>
</comment>
<dbReference type="InterPro" id="IPR009628">
    <property type="entry name" value="Phage_tape_measure_N"/>
</dbReference>
<dbReference type="EMBL" id="MPZV01000006">
    <property type="protein sequence ID" value="OOY22489.1"/>
    <property type="molecule type" value="Genomic_DNA"/>
</dbReference>